<dbReference type="AlphaFoldDB" id="A0A9E7FDC6"/>
<gene>
    <name evidence="2" type="ORF">MUK42_32748</name>
</gene>
<sequence length="119" mass="12739">MYRQMYSSGDGGGSGDGRCLASHSDHQQFASGPAVVLHQMLRCALVLPPYNEEEKEMSGVLFPPSWMRTSMHHVVGYRKQSVAVARHAESEATRNGGTTGAAGCGDGDDAHQRVPHGNT</sequence>
<evidence type="ECO:0000256" key="1">
    <source>
        <dbReference type="SAM" id="MobiDB-lite"/>
    </source>
</evidence>
<name>A0A9E7FDC6_9LILI</name>
<evidence type="ECO:0000313" key="2">
    <source>
        <dbReference type="EMBL" id="URD93335.1"/>
    </source>
</evidence>
<reference evidence="2" key="1">
    <citation type="submission" date="2022-05" db="EMBL/GenBank/DDBJ databases">
        <title>The Musa troglodytarum L. genome provides insights into the mechanism of non-climacteric behaviour and enrichment of carotenoids.</title>
        <authorList>
            <person name="Wang J."/>
        </authorList>
    </citation>
    <scope>NUCLEOTIDE SEQUENCE</scope>
    <source>
        <tissue evidence="2">Leaf</tissue>
    </source>
</reference>
<dbReference type="EMBL" id="CP097505">
    <property type="protein sequence ID" value="URD93335.1"/>
    <property type="molecule type" value="Genomic_DNA"/>
</dbReference>
<organism evidence="2 3">
    <name type="scientific">Musa troglodytarum</name>
    <name type="common">fe'i banana</name>
    <dbReference type="NCBI Taxonomy" id="320322"/>
    <lineage>
        <taxon>Eukaryota</taxon>
        <taxon>Viridiplantae</taxon>
        <taxon>Streptophyta</taxon>
        <taxon>Embryophyta</taxon>
        <taxon>Tracheophyta</taxon>
        <taxon>Spermatophyta</taxon>
        <taxon>Magnoliopsida</taxon>
        <taxon>Liliopsida</taxon>
        <taxon>Zingiberales</taxon>
        <taxon>Musaceae</taxon>
        <taxon>Musa</taxon>
    </lineage>
</organism>
<protein>
    <submittedName>
        <fullName evidence="2">Uncharacterized protein</fullName>
    </submittedName>
</protein>
<keyword evidence="3" id="KW-1185">Reference proteome</keyword>
<feature type="region of interest" description="Disordered" evidence="1">
    <location>
        <begin position="88"/>
        <end position="119"/>
    </location>
</feature>
<dbReference type="Proteomes" id="UP001055439">
    <property type="component" value="Chromosome 3"/>
</dbReference>
<evidence type="ECO:0000313" key="3">
    <source>
        <dbReference type="Proteomes" id="UP001055439"/>
    </source>
</evidence>
<proteinExistence type="predicted"/>
<feature type="region of interest" description="Disordered" evidence="1">
    <location>
        <begin position="1"/>
        <end position="24"/>
    </location>
</feature>
<accession>A0A9E7FDC6</accession>